<feature type="domain" description="3CxxC-type" evidence="9">
    <location>
        <begin position="48"/>
        <end position="160"/>
    </location>
</feature>
<dbReference type="RefSeq" id="XP_019486226.1">
    <property type="nucleotide sequence ID" value="XM_019630681.1"/>
</dbReference>
<keyword evidence="3" id="KW-0479">Metal-binding</keyword>
<dbReference type="GO" id="GO:0001580">
    <property type="term" value="P:detection of chemical stimulus involved in sensory perception of bitter taste"/>
    <property type="evidence" value="ECO:0007669"/>
    <property type="project" value="TreeGrafter"/>
</dbReference>
<evidence type="ECO:0000256" key="7">
    <source>
        <dbReference type="ARBA" id="ARBA00023136"/>
    </source>
</evidence>
<evidence type="ECO:0000313" key="14">
    <source>
        <dbReference type="RefSeq" id="XP_019486226.1"/>
    </source>
</evidence>
<evidence type="ECO:0000313" key="11">
    <source>
        <dbReference type="RefSeq" id="XP_019486202.1"/>
    </source>
</evidence>
<keyword evidence="7 8" id="KW-0472">Membrane</keyword>
<accession>A0A8B7QDT9</accession>
<evidence type="ECO:0000256" key="5">
    <source>
        <dbReference type="ARBA" id="ARBA00022833"/>
    </source>
</evidence>
<dbReference type="RefSeq" id="XP_019486209.1">
    <property type="nucleotide sequence ID" value="XM_019630664.1"/>
</dbReference>
<evidence type="ECO:0000256" key="6">
    <source>
        <dbReference type="ARBA" id="ARBA00022989"/>
    </source>
</evidence>
<dbReference type="GO" id="GO:0031849">
    <property type="term" value="F:olfactory receptor binding"/>
    <property type="evidence" value="ECO:0007669"/>
    <property type="project" value="TreeGrafter"/>
</dbReference>
<evidence type="ECO:0000313" key="13">
    <source>
        <dbReference type="RefSeq" id="XP_019486217.1"/>
    </source>
</evidence>
<keyword evidence="11 12" id="KW-0675">Receptor</keyword>
<comment type="subcellular location">
    <subcellularLocation>
        <location evidence="1">Membrane</location>
        <topology evidence="1">Single-pass membrane protein</topology>
    </subcellularLocation>
</comment>
<keyword evidence="10" id="KW-1185">Reference proteome</keyword>
<sequence length="287" mass="33249">MHQHMKVWNQMFQELIQEVKPGHIWTLKLDENLIPNNLQPGWTQYQQWVFARFQCSLCFRSWASSQVHILFHMYWSKREPKGQVKMRIFAQRCRKCCQPPFEIPEFTEQNIARILTNLVFRILKKCYREKFELPKDIPTVKDIYLEGPHDVDNCEACLQGFCAQSGLGLTTQPPKSLALPRISLPTSETPIIKPSATESSATVIRNARVEKRKGPPNPWFPEPTRAPSLRAHTNHRVETRIQIPHSSENVYSCVAQNPKYRKAGFCCSLIILILIIVVVVIVVKIYV</sequence>
<dbReference type="SMART" id="SM01328">
    <property type="entry name" value="zf-3CxxC"/>
    <property type="match status" value="1"/>
</dbReference>
<keyword evidence="6 8" id="KW-1133">Transmembrane helix</keyword>
<keyword evidence="2 8" id="KW-0812">Transmembrane</keyword>
<dbReference type="InterPro" id="IPR027377">
    <property type="entry name" value="ZAR1/RTP1-5-like_Znf-3CxxC"/>
</dbReference>
<evidence type="ECO:0000313" key="10">
    <source>
        <dbReference type="Proteomes" id="UP000694851"/>
    </source>
</evidence>
<dbReference type="RefSeq" id="XP_019486229.1">
    <property type="nucleotide sequence ID" value="XM_019630684.1"/>
</dbReference>
<dbReference type="GO" id="GO:0008270">
    <property type="term" value="F:zinc ion binding"/>
    <property type="evidence" value="ECO:0007669"/>
    <property type="project" value="UniProtKB-KW"/>
</dbReference>
<gene>
    <name evidence="11 12 13 14 15" type="primary">RTP3</name>
</gene>
<dbReference type="GeneID" id="109375316"/>
<dbReference type="PANTHER" id="PTHR14402:SF9">
    <property type="entry name" value="RECEPTOR-TRANSPORTING PROTEIN 3"/>
    <property type="match status" value="1"/>
</dbReference>
<dbReference type="PANTHER" id="PTHR14402">
    <property type="entry name" value="RECEPTOR TRANSPORTING PROTEIN"/>
    <property type="match status" value="1"/>
</dbReference>
<evidence type="ECO:0000256" key="2">
    <source>
        <dbReference type="ARBA" id="ARBA00022692"/>
    </source>
</evidence>
<feature type="transmembrane region" description="Helical" evidence="8">
    <location>
        <begin position="265"/>
        <end position="286"/>
    </location>
</feature>
<protein>
    <submittedName>
        <fullName evidence="11 12">Receptor-transporting protein 3</fullName>
    </submittedName>
</protein>
<evidence type="ECO:0000259" key="9">
    <source>
        <dbReference type="SMART" id="SM01328"/>
    </source>
</evidence>
<dbReference type="KEGG" id="hai:109375316"/>
<dbReference type="OrthoDB" id="8121437at2759"/>
<evidence type="ECO:0000256" key="8">
    <source>
        <dbReference type="SAM" id="Phobius"/>
    </source>
</evidence>
<organism evidence="10 13">
    <name type="scientific">Hipposideros armiger</name>
    <name type="common">Great Himalayan leaf-nosed bat</name>
    <dbReference type="NCBI Taxonomy" id="186990"/>
    <lineage>
        <taxon>Eukaryota</taxon>
        <taxon>Metazoa</taxon>
        <taxon>Chordata</taxon>
        <taxon>Craniata</taxon>
        <taxon>Vertebrata</taxon>
        <taxon>Euteleostomi</taxon>
        <taxon>Mammalia</taxon>
        <taxon>Eutheria</taxon>
        <taxon>Laurasiatheria</taxon>
        <taxon>Chiroptera</taxon>
        <taxon>Yinpterochiroptera</taxon>
        <taxon>Rhinolophoidea</taxon>
        <taxon>Hipposideridae</taxon>
        <taxon>Hipposideros</taxon>
    </lineage>
</organism>
<keyword evidence="4" id="KW-0863">Zinc-finger</keyword>
<proteinExistence type="predicted"/>
<dbReference type="GO" id="GO:0006612">
    <property type="term" value="P:protein targeting to membrane"/>
    <property type="evidence" value="ECO:0007669"/>
    <property type="project" value="TreeGrafter"/>
</dbReference>
<evidence type="ECO:0000313" key="12">
    <source>
        <dbReference type="RefSeq" id="XP_019486209.1"/>
    </source>
</evidence>
<dbReference type="Pfam" id="PF13695">
    <property type="entry name" value="Zn_ribbon_3CxxC"/>
    <property type="match status" value="1"/>
</dbReference>
<dbReference type="GO" id="GO:0016020">
    <property type="term" value="C:membrane"/>
    <property type="evidence" value="ECO:0007669"/>
    <property type="project" value="UniProtKB-SubCell"/>
</dbReference>
<dbReference type="RefSeq" id="XP_019486217.1">
    <property type="nucleotide sequence ID" value="XM_019630672.1"/>
</dbReference>
<dbReference type="GO" id="GO:0005737">
    <property type="term" value="C:cytoplasm"/>
    <property type="evidence" value="ECO:0007669"/>
    <property type="project" value="TreeGrafter"/>
</dbReference>
<dbReference type="RefSeq" id="XP_019486202.1">
    <property type="nucleotide sequence ID" value="XM_019630657.1"/>
</dbReference>
<dbReference type="AlphaFoldDB" id="A0A8B7QDT9"/>
<dbReference type="CTD" id="83597"/>
<keyword evidence="5" id="KW-0862">Zinc</keyword>
<evidence type="ECO:0000256" key="3">
    <source>
        <dbReference type="ARBA" id="ARBA00022723"/>
    </source>
</evidence>
<evidence type="ECO:0000256" key="4">
    <source>
        <dbReference type="ARBA" id="ARBA00022771"/>
    </source>
</evidence>
<dbReference type="InterPro" id="IPR026096">
    <property type="entry name" value="R-trans_p"/>
</dbReference>
<dbReference type="GO" id="GO:0051205">
    <property type="term" value="P:protein insertion into membrane"/>
    <property type="evidence" value="ECO:0007669"/>
    <property type="project" value="TreeGrafter"/>
</dbReference>
<dbReference type="Proteomes" id="UP000694851">
    <property type="component" value="Unplaced"/>
</dbReference>
<evidence type="ECO:0000313" key="15">
    <source>
        <dbReference type="RefSeq" id="XP_019486229.1"/>
    </source>
</evidence>
<reference evidence="11 12" key="1">
    <citation type="submission" date="2025-04" db="UniProtKB">
        <authorList>
            <consortium name="RefSeq"/>
        </authorList>
    </citation>
    <scope>IDENTIFICATION</scope>
    <source>
        <tissue evidence="11 12">Muscle</tissue>
    </source>
</reference>
<evidence type="ECO:0000256" key="1">
    <source>
        <dbReference type="ARBA" id="ARBA00004167"/>
    </source>
</evidence>
<name>A0A8B7QDT9_HIPAR</name>